<dbReference type="EMBL" id="KZ559140">
    <property type="protein sequence ID" value="PLB37747.1"/>
    <property type="molecule type" value="Genomic_DNA"/>
</dbReference>
<sequence>MTFPLPGDVIYIILDILGDEKDYNSLYQCAVSSRCFTEHALAVLYKLHNTSPVKGGGTEDEQFKTRRSAPTWMSIWREQEAVIQKWALMWRSILLSTIDQTYLPYHSYIRYLDLDDLSYLLGNAMFKGRIKENFFTEELIDLASIDYESKGSKRLRSSRTLAENERLVIKFGSAIVRKTNSLREMSCNIPPSVLSSWLEDLPLLQAMTIWSGAALKQHAGNLIRSHCPDFKQLTIYAWKNESSGNAESESQEFLNELASNTLQYFEVLSYSQLGPRSIKALNNHLESLTELKLTSLPLEAIAALPSLATPPALRVLVLTDSRPAVRDEGFYTVIMRVAEWIRGCKALRRLELRRFVDDAALLSHVLTDENLRLSTLSLAGYTMAGAQGFHQALASQPSLQNLYLRGESSESPEDNELLVQAIGQLNELRELELKDISDCFTPDHLITLTPYLPHLERLWVSGDFFNDEVWDAFRGLGELQSLVIHALSEFTTQGIIDFIASLKPGNKGFSLSILNSTTDTDITEGAQNRIREILKTRLDGTFDFGLAQEEYSDADSDDEIFD</sequence>
<name>A0A2I2FAT6_ASPCN</name>
<evidence type="ECO:0008006" key="3">
    <source>
        <dbReference type="Google" id="ProtNLM"/>
    </source>
</evidence>
<dbReference type="Proteomes" id="UP000234585">
    <property type="component" value="Unassembled WGS sequence"/>
</dbReference>
<dbReference type="InterPro" id="IPR032675">
    <property type="entry name" value="LRR_dom_sf"/>
</dbReference>
<evidence type="ECO:0000313" key="1">
    <source>
        <dbReference type="EMBL" id="PLB37747.1"/>
    </source>
</evidence>
<organism evidence="1 2">
    <name type="scientific">Aspergillus candidus</name>
    <dbReference type="NCBI Taxonomy" id="41067"/>
    <lineage>
        <taxon>Eukaryota</taxon>
        <taxon>Fungi</taxon>
        <taxon>Dikarya</taxon>
        <taxon>Ascomycota</taxon>
        <taxon>Pezizomycotina</taxon>
        <taxon>Eurotiomycetes</taxon>
        <taxon>Eurotiomycetidae</taxon>
        <taxon>Eurotiales</taxon>
        <taxon>Aspergillaceae</taxon>
        <taxon>Aspergillus</taxon>
        <taxon>Aspergillus subgen. Circumdati</taxon>
    </lineage>
</organism>
<dbReference type="AlphaFoldDB" id="A0A2I2FAT6"/>
<reference evidence="1 2" key="1">
    <citation type="submission" date="2017-12" db="EMBL/GenBank/DDBJ databases">
        <authorList>
            <consortium name="DOE Joint Genome Institute"/>
            <person name="Haridas S."/>
            <person name="Kjaerbolling I."/>
            <person name="Vesth T.C."/>
            <person name="Frisvad J.C."/>
            <person name="Nybo J.L."/>
            <person name="Theobald S."/>
            <person name="Kuo A."/>
            <person name="Bowyer P."/>
            <person name="Matsuda Y."/>
            <person name="Mondo S."/>
            <person name="Lyhne E.K."/>
            <person name="Kogle M.E."/>
            <person name="Clum A."/>
            <person name="Lipzen A."/>
            <person name="Salamov A."/>
            <person name="Ngan C.Y."/>
            <person name="Daum C."/>
            <person name="Chiniquy J."/>
            <person name="Barry K."/>
            <person name="LaButti K."/>
            <person name="Simmons B.A."/>
            <person name="Magnuson J.K."/>
            <person name="Mortensen U.H."/>
            <person name="Larsen T.O."/>
            <person name="Grigoriev I.V."/>
            <person name="Baker S.E."/>
            <person name="Andersen M.R."/>
            <person name="Nordberg H.P."/>
            <person name="Cantor M.N."/>
            <person name="Hua S.X."/>
        </authorList>
    </citation>
    <scope>NUCLEOTIDE SEQUENCE [LARGE SCALE GENOMIC DNA]</scope>
    <source>
        <strain evidence="1 2">CBS 102.13</strain>
    </source>
</reference>
<dbReference type="Gene3D" id="3.80.10.10">
    <property type="entry name" value="Ribonuclease Inhibitor"/>
    <property type="match status" value="2"/>
</dbReference>
<evidence type="ECO:0000313" key="2">
    <source>
        <dbReference type="Proteomes" id="UP000234585"/>
    </source>
</evidence>
<dbReference type="RefSeq" id="XP_024671759.1">
    <property type="nucleotide sequence ID" value="XM_024812732.1"/>
</dbReference>
<dbReference type="OrthoDB" id="10028886at2759"/>
<proteinExistence type="predicted"/>
<dbReference type="GeneID" id="36519892"/>
<dbReference type="SUPFAM" id="SSF52047">
    <property type="entry name" value="RNI-like"/>
    <property type="match status" value="1"/>
</dbReference>
<keyword evidence="2" id="KW-1185">Reference proteome</keyword>
<protein>
    <recommendedName>
        <fullName evidence="3">F-box domain-containing protein</fullName>
    </recommendedName>
</protein>
<dbReference type="STRING" id="41067.A0A2I2FAT6"/>
<gene>
    <name evidence="1" type="ORF">BDW47DRAFT_106237</name>
</gene>
<accession>A0A2I2FAT6</accession>